<proteinExistence type="predicted"/>
<dbReference type="OrthoDB" id="71536at2157"/>
<protein>
    <submittedName>
        <fullName evidence="1">Uncharacterized protein</fullName>
    </submittedName>
</protein>
<accession>A0A2H4V9X7</accession>
<dbReference type="AlphaFoldDB" id="A0A2H4V9X7"/>
<gene>
    <name evidence="1" type="ORF">BK007_01825</name>
</gene>
<evidence type="ECO:0000313" key="1">
    <source>
        <dbReference type="EMBL" id="AUB54878.1"/>
    </source>
</evidence>
<sequence>MRNNKILNIGLIIGTLLLIIFSSGCTSSSMTKKFNDGAMSFSYPNDFQEISSHENKSSNTRWQYIIKLVNNNPLNIQVILVDKNTSNTSPSESRDYGVLKVKNLSTSEILSISTEINPNGVVVEKSTYKQKGLFGSLAIYNDMFFKIDDVVYAVSIYGPDSNKQQINNTANIVFKSIK</sequence>
<dbReference type="EMBL" id="CP017766">
    <property type="protein sequence ID" value="AUB54878.1"/>
    <property type="molecule type" value="Genomic_DNA"/>
</dbReference>
<reference evidence="1 2" key="1">
    <citation type="submission" date="2016-10" db="EMBL/GenBank/DDBJ databases">
        <title>Comparative genomics between deep and shallow subseafloor isolates.</title>
        <authorList>
            <person name="Ishii S."/>
            <person name="Miller J.R."/>
            <person name="Sutton G."/>
            <person name="Suzuki S."/>
            <person name="Methe B."/>
            <person name="Inagaki F."/>
            <person name="Imachi H."/>
        </authorList>
    </citation>
    <scope>NUCLEOTIDE SEQUENCE [LARGE SCALE GENOMIC DNA]</scope>
    <source>
        <strain evidence="1 2">MO-MB1</strain>
    </source>
</reference>
<name>A0A2H4V9X7_9EURY</name>
<dbReference type="Proteomes" id="UP000232806">
    <property type="component" value="Chromosome"/>
</dbReference>
<dbReference type="PROSITE" id="PS51257">
    <property type="entry name" value="PROKAR_LIPOPROTEIN"/>
    <property type="match status" value="1"/>
</dbReference>
<organism evidence="1 2">
    <name type="scientific">Methanobacterium subterraneum</name>
    <dbReference type="NCBI Taxonomy" id="59277"/>
    <lineage>
        <taxon>Archaea</taxon>
        <taxon>Methanobacteriati</taxon>
        <taxon>Methanobacteriota</taxon>
        <taxon>Methanomada group</taxon>
        <taxon>Methanobacteria</taxon>
        <taxon>Methanobacteriales</taxon>
        <taxon>Methanobacteriaceae</taxon>
        <taxon>Methanobacterium</taxon>
    </lineage>
</organism>
<dbReference type="RefSeq" id="WP_100904854.1">
    <property type="nucleotide sequence ID" value="NZ_CP017766.1"/>
</dbReference>
<dbReference type="GeneID" id="35120291"/>
<evidence type="ECO:0000313" key="2">
    <source>
        <dbReference type="Proteomes" id="UP000232806"/>
    </source>
</evidence>